<comment type="caution">
    <text evidence="2">The sequence shown here is derived from an EMBL/GenBank/DDBJ whole genome shotgun (WGS) entry which is preliminary data.</text>
</comment>
<sequence length="836" mass="92456">MQSSGNRLSVMGVFRQAVELRPVHVIANTIVRPTLRLQYRVNGAHCCQITPALRRNWHAERQPIADSFDAKLSGSFETSDILLEHTSSATPVADDQPMMNVVAHTVNTPSVVRTNKRMVSGDTETNRIDVPAVVYRYSTHCIVVHAPGASSLSRDITSNSGNKQAYVVLATAVKSNTTGSDDKRNFRKKRINQWPRETVIPLLTHQFIRSLPCVSSYLECWRGDNSQGRANGGDNLRGFEEAEDYLLAADEYFVQYSTRALPSRTSRDLQNSMKSASKGRRPSRADEGETRHVVTPYCVSRGGGGIPERTRQPAASSGTIPTCGSRRESNPVLIYRARDTSKLEIFPIRKFVARAILVALTSASIFLAATRLKIGVGAGGRVPRFLDDGDPVAERFDRSPPSKANRVLSAAGSRMWETCRTMPPVGGFSRGSPVSPALAFRRCSIHTSLRQETHKYLHSLYLGLARDARYLERHSHDEPAPLFRKHLSPPRKVEEARRGSILGWDDGSSRPSCSGGTIVGGFISGQARRPTCVHESQLCNWTISILARKEVASAILPELWVETYNDRRSFPTQSCTAKLHPPDFVIIGFSGSSPTMVAKTNELPTDVRSLVGGRTDGRTVVDPLTSARALMRNSNSQRSSSIGCCLDVKSLPSIELHVIGAHGCGAFIYWRKVSRGVPNKDRSNDKANFKGKAFQALESRPQANFTLLLQPKECTRRARVIAGYRTETDKTGDNRELATSSLACHLGQSGMLTLQLPPPPTAGPCSIPEAYCNILDNEMLPTLWRFYGMGPCYFQDDNARCHVSKATMQWYADNNVRRLDWPAQSPDLNPIEHLWD</sequence>
<accession>A0ABQ9G020</accession>
<reference evidence="2 3" key="1">
    <citation type="submission" date="2023-02" db="EMBL/GenBank/DDBJ databases">
        <title>LHISI_Scaffold_Assembly.</title>
        <authorList>
            <person name="Stuart O.P."/>
            <person name="Cleave R."/>
            <person name="Magrath M.J.L."/>
            <person name="Mikheyev A.S."/>
        </authorList>
    </citation>
    <scope>NUCLEOTIDE SEQUENCE [LARGE SCALE GENOMIC DNA]</scope>
    <source>
        <strain evidence="2">Daus_M_001</strain>
        <tissue evidence="2">Leg muscle</tissue>
    </source>
</reference>
<feature type="region of interest" description="Disordered" evidence="1">
    <location>
        <begin position="302"/>
        <end position="323"/>
    </location>
</feature>
<evidence type="ECO:0000313" key="3">
    <source>
        <dbReference type="Proteomes" id="UP001159363"/>
    </source>
</evidence>
<proteinExistence type="predicted"/>
<evidence type="ECO:0000313" key="2">
    <source>
        <dbReference type="EMBL" id="KAJ8865838.1"/>
    </source>
</evidence>
<feature type="region of interest" description="Disordered" evidence="1">
    <location>
        <begin position="264"/>
        <end position="289"/>
    </location>
</feature>
<keyword evidence="3" id="KW-1185">Reference proteome</keyword>
<dbReference type="Proteomes" id="UP001159363">
    <property type="component" value="Chromosome 16"/>
</dbReference>
<feature type="compositionally biased region" description="Polar residues" evidence="1">
    <location>
        <begin position="264"/>
        <end position="275"/>
    </location>
</feature>
<evidence type="ECO:0000256" key="1">
    <source>
        <dbReference type="SAM" id="MobiDB-lite"/>
    </source>
</evidence>
<organism evidence="2 3">
    <name type="scientific">Dryococelus australis</name>
    <dbReference type="NCBI Taxonomy" id="614101"/>
    <lineage>
        <taxon>Eukaryota</taxon>
        <taxon>Metazoa</taxon>
        <taxon>Ecdysozoa</taxon>
        <taxon>Arthropoda</taxon>
        <taxon>Hexapoda</taxon>
        <taxon>Insecta</taxon>
        <taxon>Pterygota</taxon>
        <taxon>Neoptera</taxon>
        <taxon>Polyneoptera</taxon>
        <taxon>Phasmatodea</taxon>
        <taxon>Verophasmatodea</taxon>
        <taxon>Anareolatae</taxon>
        <taxon>Phasmatidae</taxon>
        <taxon>Eurycanthinae</taxon>
        <taxon>Dryococelus</taxon>
    </lineage>
</organism>
<protein>
    <submittedName>
        <fullName evidence="2">Uncharacterized protein</fullName>
    </submittedName>
</protein>
<dbReference type="Gene3D" id="3.30.420.10">
    <property type="entry name" value="Ribonuclease H-like superfamily/Ribonuclease H"/>
    <property type="match status" value="1"/>
</dbReference>
<dbReference type="InterPro" id="IPR036397">
    <property type="entry name" value="RNaseH_sf"/>
</dbReference>
<name>A0ABQ9G020_9NEOP</name>
<feature type="compositionally biased region" description="Polar residues" evidence="1">
    <location>
        <begin position="313"/>
        <end position="322"/>
    </location>
</feature>
<dbReference type="EMBL" id="JARBHB010000017">
    <property type="protein sequence ID" value="KAJ8865838.1"/>
    <property type="molecule type" value="Genomic_DNA"/>
</dbReference>
<gene>
    <name evidence="2" type="ORF">PR048_033360</name>
</gene>